<dbReference type="PANTHER" id="PTHR43830:SF3">
    <property type="entry name" value="PROTEIN PSP1"/>
    <property type="match status" value="1"/>
</dbReference>
<accession>A0A061B7X8</accession>
<dbReference type="PROSITE" id="PS51411">
    <property type="entry name" value="PSP1_C"/>
    <property type="match status" value="1"/>
</dbReference>
<proteinExistence type="predicted"/>
<dbReference type="VEuPathDB" id="FungiDB:BON22_5267"/>
<dbReference type="PANTHER" id="PTHR43830">
    <property type="entry name" value="PROTEIN PSP1"/>
    <property type="match status" value="1"/>
</dbReference>
<dbReference type="GO" id="GO:0005737">
    <property type="term" value="C:cytoplasm"/>
    <property type="evidence" value="ECO:0007669"/>
    <property type="project" value="TreeGrafter"/>
</dbReference>
<name>A0A061B7X8_CYBFA</name>
<dbReference type="InterPro" id="IPR007557">
    <property type="entry name" value="PSP1_C"/>
</dbReference>
<evidence type="ECO:0000259" key="2">
    <source>
        <dbReference type="PROSITE" id="PS51411"/>
    </source>
</evidence>
<feature type="domain" description="PSP1 C-terminal" evidence="2">
    <location>
        <begin position="429"/>
        <end position="514"/>
    </location>
</feature>
<dbReference type="EMBL" id="LK052906">
    <property type="protein sequence ID" value="CDR46017.1"/>
    <property type="molecule type" value="Genomic_DNA"/>
</dbReference>
<dbReference type="OrthoDB" id="243127at2759"/>
<evidence type="ECO:0000313" key="3">
    <source>
        <dbReference type="EMBL" id="CDR46017.1"/>
    </source>
</evidence>
<dbReference type="Pfam" id="PF04468">
    <property type="entry name" value="PSP1"/>
    <property type="match status" value="1"/>
</dbReference>
<protein>
    <submittedName>
        <fullName evidence="3">CYFA0S21e00958g1_1</fullName>
    </submittedName>
</protein>
<dbReference type="NCBIfam" id="NF041131">
    <property type="entry name" value="RicT_YaaT_fam"/>
    <property type="match status" value="1"/>
</dbReference>
<feature type="region of interest" description="Disordered" evidence="1">
    <location>
        <begin position="1"/>
        <end position="29"/>
    </location>
</feature>
<dbReference type="InterPro" id="IPR047767">
    <property type="entry name" value="PSP1-like"/>
</dbReference>
<organism evidence="3">
    <name type="scientific">Cyberlindnera fabianii</name>
    <name type="common">Yeast</name>
    <name type="synonym">Hansenula fabianii</name>
    <dbReference type="NCBI Taxonomy" id="36022"/>
    <lineage>
        <taxon>Eukaryota</taxon>
        <taxon>Fungi</taxon>
        <taxon>Dikarya</taxon>
        <taxon>Ascomycota</taxon>
        <taxon>Saccharomycotina</taxon>
        <taxon>Saccharomycetes</taxon>
        <taxon>Phaffomycetales</taxon>
        <taxon>Phaffomycetaceae</taxon>
        <taxon>Cyberlindnera</taxon>
    </lineage>
</organism>
<gene>
    <name evidence="3" type="ORF">CYFA0S_21e00958g</name>
</gene>
<dbReference type="AlphaFoldDB" id="A0A061B7X8"/>
<feature type="region of interest" description="Disordered" evidence="1">
    <location>
        <begin position="402"/>
        <end position="424"/>
    </location>
</feature>
<sequence length="602" mass="68274">MNKTYNNMFNFENRQRPPNLSDKSQSYPDQHQLDMHQTDLTAITTPSADSSVERSILDSSDDKQHVDWAINMLPEQGPFELNQSIWSSPPGSAQSSVSVPLGVAGQSINTTRTYSQQYPSQTFNFMGARRASAIEPYQLQQMQAQMQQQQQQQQQGFPQYINSTPLSNNNYMLWSQNNAFNDLSASDYMMWQQQQHQQQHQHARNSAPETGFFNMNNRRHNSLDDTFSQTHITEQSNDMSTTTNNHHHSPHFNENMFDSQGSIVETTQVLLDAYASVDHYFTHDPCNRATITQETMDHLTSVFEEMVNTGVQLPRFSSSQLPSTKLILIAFKAGRVDVFHLPESTHLILKIGDLVVVEADRGRDLGKVLKLDVTIDEARLLKYMQHQEQQAALASFEASGSTVATSPSGGNNNNNNTNNNNPPTLHFPKPILRFAMPNEVYQLTNKQSDEEKARKICSLKIEASGLKMRVVDAEYQWDRRKLTFYYNAMHRIDFRELVRELFRIYKTRIWMCAVTSDAIELPDGQITPLGSSSNPGNLPLSPSTSASIHGTSHVSNVNWYSPSHHSHQQSSTQPWGATKTLAAQDDKKEDISLLVPRQFQLS</sequence>
<reference evidence="3" key="1">
    <citation type="journal article" date="2014" name="Genome Announc.">
        <title>Genome sequence of the yeast Cyberlindnera fabianii (Hansenula fabianii).</title>
        <authorList>
            <person name="Freel K.C."/>
            <person name="Sarilar V."/>
            <person name="Neuveglise C."/>
            <person name="Devillers H."/>
            <person name="Friedrich A."/>
            <person name="Schacherer J."/>
        </authorList>
    </citation>
    <scope>NUCLEOTIDE SEQUENCE</scope>
    <source>
        <strain evidence="3">YJS4271</strain>
    </source>
</reference>
<feature type="compositionally biased region" description="Low complexity" evidence="1">
    <location>
        <begin position="411"/>
        <end position="424"/>
    </location>
</feature>
<feature type="compositionally biased region" description="Low complexity" evidence="1">
    <location>
        <begin position="528"/>
        <end position="543"/>
    </location>
</feature>
<feature type="region of interest" description="Disordered" evidence="1">
    <location>
        <begin position="526"/>
        <end position="585"/>
    </location>
</feature>
<evidence type="ECO:0000256" key="1">
    <source>
        <dbReference type="SAM" id="MobiDB-lite"/>
    </source>
</evidence>
<feature type="compositionally biased region" description="Polar residues" evidence="1">
    <location>
        <begin position="544"/>
        <end position="560"/>
    </location>
</feature>